<dbReference type="EMBL" id="JALJOQ010000001">
    <property type="protein sequence ID" value="KAK9814847.1"/>
    <property type="molecule type" value="Genomic_DNA"/>
</dbReference>
<accession>A0AAW1Q1A4</accession>
<organism evidence="3 4">
    <name type="scientific">Symbiochloris irregularis</name>
    <dbReference type="NCBI Taxonomy" id="706552"/>
    <lineage>
        <taxon>Eukaryota</taxon>
        <taxon>Viridiplantae</taxon>
        <taxon>Chlorophyta</taxon>
        <taxon>core chlorophytes</taxon>
        <taxon>Trebouxiophyceae</taxon>
        <taxon>Trebouxiales</taxon>
        <taxon>Trebouxiaceae</taxon>
        <taxon>Symbiochloris</taxon>
    </lineage>
</organism>
<feature type="transmembrane region" description="Helical" evidence="2">
    <location>
        <begin position="6"/>
        <end position="28"/>
    </location>
</feature>
<sequence length="268" mass="29706">MEGKDGVELFLLLFCIVLYVGYNAWIYFRPNALVGGAPNHWFSVYGTSSTAKLLWTHGCAQEEKDAITAVQTLRNAIMVVALMTQATAYIGARALPEVLLNNDYSHSLLELGAIDPITGGSGRVGLVSSTGKLATALALIWLCVLCLGQAARFYVHLGFMVKVVSSKYNTEHWNLEEETLMIANQAGFYFSVAWRVFYGFGLAILYLAGITSLLCSTIVLVIMLYFSDHLPRYKYGRALMHVKKGRRDSLDRQSSQHLREGDVSHLPV</sequence>
<dbReference type="PANTHER" id="PTHR31168:SF1">
    <property type="entry name" value="DUF599 FAMILY PROTEIN"/>
    <property type="match status" value="1"/>
</dbReference>
<keyword evidence="2" id="KW-0472">Membrane</keyword>
<dbReference type="AlphaFoldDB" id="A0AAW1Q1A4"/>
<keyword evidence="2" id="KW-0812">Transmembrane</keyword>
<gene>
    <name evidence="3" type="ORF">WJX73_000015</name>
</gene>
<proteinExistence type="predicted"/>
<keyword evidence="2" id="KW-1133">Transmembrane helix</keyword>
<keyword evidence="4" id="KW-1185">Reference proteome</keyword>
<name>A0AAW1Q1A4_9CHLO</name>
<protein>
    <submittedName>
        <fullName evidence="3">Uncharacterized protein</fullName>
    </submittedName>
</protein>
<dbReference type="PANTHER" id="PTHR31168">
    <property type="entry name" value="OS02G0292800 PROTEIN"/>
    <property type="match status" value="1"/>
</dbReference>
<evidence type="ECO:0000313" key="3">
    <source>
        <dbReference type="EMBL" id="KAK9814847.1"/>
    </source>
</evidence>
<dbReference type="Proteomes" id="UP001465755">
    <property type="component" value="Unassembled WGS sequence"/>
</dbReference>
<dbReference type="Pfam" id="PF04654">
    <property type="entry name" value="DUF599"/>
    <property type="match status" value="1"/>
</dbReference>
<feature type="compositionally biased region" description="Basic and acidic residues" evidence="1">
    <location>
        <begin position="257"/>
        <end position="268"/>
    </location>
</feature>
<dbReference type="InterPro" id="IPR006747">
    <property type="entry name" value="DUF599"/>
</dbReference>
<feature type="region of interest" description="Disordered" evidence="1">
    <location>
        <begin position="246"/>
        <end position="268"/>
    </location>
</feature>
<evidence type="ECO:0000313" key="4">
    <source>
        <dbReference type="Proteomes" id="UP001465755"/>
    </source>
</evidence>
<evidence type="ECO:0000256" key="1">
    <source>
        <dbReference type="SAM" id="MobiDB-lite"/>
    </source>
</evidence>
<comment type="caution">
    <text evidence="3">The sequence shown here is derived from an EMBL/GenBank/DDBJ whole genome shotgun (WGS) entry which is preliminary data.</text>
</comment>
<feature type="transmembrane region" description="Helical" evidence="2">
    <location>
        <begin position="197"/>
        <end position="226"/>
    </location>
</feature>
<feature type="transmembrane region" description="Helical" evidence="2">
    <location>
        <begin position="133"/>
        <end position="155"/>
    </location>
</feature>
<evidence type="ECO:0000256" key="2">
    <source>
        <dbReference type="SAM" id="Phobius"/>
    </source>
</evidence>
<reference evidence="3 4" key="1">
    <citation type="journal article" date="2024" name="Nat. Commun.">
        <title>Phylogenomics reveals the evolutionary origins of lichenization in chlorophyte algae.</title>
        <authorList>
            <person name="Puginier C."/>
            <person name="Libourel C."/>
            <person name="Otte J."/>
            <person name="Skaloud P."/>
            <person name="Haon M."/>
            <person name="Grisel S."/>
            <person name="Petersen M."/>
            <person name="Berrin J.G."/>
            <person name="Delaux P.M."/>
            <person name="Dal Grande F."/>
            <person name="Keller J."/>
        </authorList>
    </citation>
    <scope>NUCLEOTIDE SEQUENCE [LARGE SCALE GENOMIC DNA]</scope>
    <source>
        <strain evidence="3 4">SAG 2036</strain>
    </source>
</reference>